<dbReference type="EMBL" id="NXLT01000010">
    <property type="protein sequence ID" value="RDU65941.1"/>
    <property type="molecule type" value="Genomic_DNA"/>
</dbReference>
<evidence type="ECO:0000313" key="2">
    <source>
        <dbReference type="EMBL" id="RDU65941.1"/>
    </source>
</evidence>
<keyword evidence="3" id="KW-1185">Reference proteome</keyword>
<keyword evidence="1" id="KW-1133">Transmembrane helix</keyword>
<dbReference type="AlphaFoldDB" id="A0A3D8IMZ1"/>
<accession>A0A3D8IMZ1</accession>
<proteinExistence type="predicted"/>
<feature type="transmembrane region" description="Helical" evidence="1">
    <location>
        <begin position="83"/>
        <end position="104"/>
    </location>
</feature>
<feature type="transmembrane region" description="Helical" evidence="1">
    <location>
        <begin position="144"/>
        <end position="164"/>
    </location>
</feature>
<gene>
    <name evidence="2" type="ORF">CQA54_08260</name>
</gene>
<dbReference type="Proteomes" id="UP000256514">
    <property type="component" value="Unassembled WGS sequence"/>
</dbReference>
<keyword evidence="1" id="KW-0812">Transmembrane</keyword>
<sequence>MCILAFLIASFIYKVFLVKPVETYVSDSMFPLSQLLIGGGANLKRYLTLVYQDLSRTPYFYLVLVMMMCFVLYFVHVSIRSKLFAFVSSVLFIVLGLCISYGLYLVLQKPLFEPRAFIGIGGFVAVLCVASIDDTRSSKIFRMLPRILIVLIAYSLVVFATAYGNAVTKQQEYIYFRTDVLVRDLESIISKDEQSAVEFQGNIGYARATKPFVYYYQNIGRRLIPVLMSGNWVFTYQPLLNHRKVPYGGYGSSECQNKPAQSTLLLSNHYQDIYKAGSCYIINLKDPKP</sequence>
<keyword evidence="1" id="KW-0472">Membrane</keyword>
<protein>
    <submittedName>
        <fullName evidence="2">Uncharacterized protein</fullName>
    </submittedName>
</protein>
<organism evidence="2 3">
    <name type="scientific">Helicobacter equorum</name>
    <dbReference type="NCBI Taxonomy" id="361872"/>
    <lineage>
        <taxon>Bacteria</taxon>
        <taxon>Pseudomonadati</taxon>
        <taxon>Campylobacterota</taxon>
        <taxon>Epsilonproteobacteria</taxon>
        <taxon>Campylobacterales</taxon>
        <taxon>Helicobacteraceae</taxon>
        <taxon>Helicobacter</taxon>
    </lineage>
</organism>
<dbReference type="InterPro" id="IPR045691">
    <property type="entry name" value="DUF6056"/>
</dbReference>
<evidence type="ECO:0000313" key="3">
    <source>
        <dbReference type="Proteomes" id="UP000256514"/>
    </source>
</evidence>
<comment type="caution">
    <text evidence="2">The sequence shown here is derived from an EMBL/GenBank/DDBJ whole genome shotgun (WGS) entry which is preliminary data.</text>
</comment>
<name>A0A3D8IMZ1_9HELI</name>
<feature type="transmembrane region" description="Helical" evidence="1">
    <location>
        <begin position="59"/>
        <end position="76"/>
    </location>
</feature>
<feature type="transmembrane region" description="Helical" evidence="1">
    <location>
        <begin position="116"/>
        <end position="132"/>
    </location>
</feature>
<dbReference type="Pfam" id="PF19528">
    <property type="entry name" value="DUF6056"/>
    <property type="match status" value="1"/>
</dbReference>
<reference evidence="2 3" key="1">
    <citation type="submission" date="2018-04" db="EMBL/GenBank/DDBJ databases">
        <title>Novel Campyloabacter and Helicobacter Species and Strains.</title>
        <authorList>
            <person name="Mannion A.J."/>
            <person name="Shen Z."/>
            <person name="Fox J.G."/>
        </authorList>
    </citation>
    <scope>NUCLEOTIDE SEQUENCE [LARGE SCALE GENOMIC DNA]</scope>
    <source>
        <strain evidence="2 3">MIT 12-6600</strain>
    </source>
</reference>
<evidence type="ECO:0000256" key="1">
    <source>
        <dbReference type="SAM" id="Phobius"/>
    </source>
</evidence>